<accession>A0ACD5ZF76</accession>
<dbReference type="EnsemblPlants" id="AVESA.00010b.r2.6DG1153470.1">
    <property type="protein sequence ID" value="AVESA.00010b.r2.6DG1153470.1.CDS"/>
    <property type="gene ID" value="AVESA.00010b.r2.6DG1153470"/>
</dbReference>
<sequence length="938" mass="102527">MAPPLPTPSPRPGALQPTPSPRPGAPPMTPQAPMSTPFRTPTSKHRLHFPSATPRSNNSHHGGGGGGAATEHPVEVIGRVRNLTACAAGASALEVPGGAGAAGTTLRVRGDAGGCRDFSLDGVSVSEEEDLEGFYRRFVRSRIEGVRVGAKCTVMVYGPTGAGKSHTMFGCAKQPGIVYRALRDILDGGGGCGEAEGGGEEDAGFGVGLFVQVAVLEIYNEEVYDLLVGSGANAARGNTPKVRLEVMGKKAKNATYISGNEAGKISREVAKVEKRRTVKSTLCNERSSRSHCMIILDVPSVGGRLMLVDMAGSENIEAAGQTGFEAKMQTAKINQGNTALKRVVEAIANGDSHVPFRDSKLTMLLQDSFEDDKSKILMILCASPDPKELHKTVSTLEYGAKAKCIIRAAHASTPRDKLNTEESASMLNSRIEAMNQFIYKLQKENKQKEKERTEAQTVLRHKEEELAQLRAKLRLIEGQGPAAKEEEINLKVIEKTKILKSELQMMEEKMLRQQQELLALKQRLQEVEHEKVDTRQPVQQDIIGGRLLARLSEMAAGGDPSMSMAMSMSMDLDAGDQPTVLDVKVIKEDTRQQGQIWNQTSTAGSCNSAVQQQDVRLSGFPEKAVLSTVFEEGDEEVDEKDNGAEEEVCKEVVEEESYKVDRMEQPLAEPDRTNRIQNIFRLCGNYRELANKQNVESQAKQEVFGEDNKQLLGDESNLPAKEMFGDENKEPSAWAAIETPMCDVKVADSPVSSQLSPIVCQVVDEAGLTVPEELKSCTTPEAKQKERDGLLEVYIKWESGNLIKGLKLLPTACLSDLRKLVEAHFDEASKQKQQHHHQFTFLLLGDPSGAPVSREKESTVQINMLPNWNNQTNSYLACLRAVKKPVADQLHQIPFRLLESKLNSALNEVQQQQHLASGALSPKVVGQMSPSFIRELRA</sequence>
<evidence type="ECO:0000313" key="1">
    <source>
        <dbReference type="EnsemblPlants" id="AVESA.00010b.r2.6DG1153470.1.CDS"/>
    </source>
</evidence>
<name>A0ACD5ZF76_AVESA</name>
<reference evidence="1" key="1">
    <citation type="submission" date="2021-05" db="EMBL/GenBank/DDBJ databases">
        <authorList>
            <person name="Scholz U."/>
            <person name="Mascher M."/>
            <person name="Fiebig A."/>
        </authorList>
    </citation>
    <scope>NUCLEOTIDE SEQUENCE [LARGE SCALE GENOMIC DNA]</scope>
</reference>
<organism evidence="1 2">
    <name type="scientific">Avena sativa</name>
    <name type="common">Oat</name>
    <dbReference type="NCBI Taxonomy" id="4498"/>
    <lineage>
        <taxon>Eukaryota</taxon>
        <taxon>Viridiplantae</taxon>
        <taxon>Streptophyta</taxon>
        <taxon>Embryophyta</taxon>
        <taxon>Tracheophyta</taxon>
        <taxon>Spermatophyta</taxon>
        <taxon>Magnoliopsida</taxon>
        <taxon>Liliopsida</taxon>
        <taxon>Poales</taxon>
        <taxon>Poaceae</taxon>
        <taxon>BOP clade</taxon>
        <taxon>Pooideae</taxon>
        <taxon>Poodae</taxon>
        <taxon>Poeae</taxon>
        <taxon>Poeae Chloroplast Group 1 (Aveneae type)</taxon>
        <taxon>Aveninae</taxon>
        <taxon>Avena</taxon>
    </lineage>
</organism>
<reference evidence="1" key="2">
    <citation type="submission" date="2025-09" db="UniProtKB">
        <authorList>
            <consortium name="EnsemblPlants"/>
        </authorList>
    </citation>
    <scope>IDENTIFICATION</scope>
</reference>
<dbReference type="Proteomes" id="UP001732700">
    <property type="component" value="Chromosome 6D"/>
</dbReference>
<keyword evidence="2" id="KW-1185">Reference proteome</keyword>
<evidence type="ECO:0000313" key="2">
    <source>
        <dbReference type="Proteomes" id="UP001732700"/>
    </source>
</evidence>
<protein>
    <submittedName>
        <fullName evidence="1">Uncharacterized protein</fullName>
    </submittedName>
</protein>
<proteinExistence type="predicted"/>